<comment type="similarity">
    <text evidence="2">Belongs to the NAPRTase family.</text>
</comment>
<dbReference type="PANTHER" id="PTHR11098">
    <property type="entry name" value="NICOTINATE PHOSPHORIBOSYLTRANSFERASE"/>
    <property type="match status" value="1"/>
</dbReference>
<dbReference type="Proteomes" id="UP001152795">
    <property type="component" value="Unassembled WGS sequence"/>
</dbReference>
<feature type="domain" description="Nicotinate phosphoribosyltransferase C-terminal" evidence="9">
    <location>
        <begin position="126"/>
        <end position="234"/>
    </location>
</feature>
<feature type="non-terminal residue" evidence="10">
    <location>
        <position position="250"/>
    </location>
</feature>
<dbReference type="EC" id="6.3.4.21" evidence="3"/>
<keyword evidence="4" id="KW-0597">Phosphoprotein</keyword>
<keyword evidence="5" id="KW-0436">Ligase</keyword>
<evidence type="ECO:0000256" key="5">
    <source>
        <dbReference type="ARBA" id="ARBA00022598"/>
    </source>
</evidence>
<protein>
    <recommendedName>
        <fullName evidence="3">nicotinate phosphoribosyltransferase</fullName>
        <ecNumber evidence="3">6.3.4.21</ecNumber>
    </recommendedName>
</protein>
<dbReference type="SUPFAM" id="SSF51690">
    <property type="entry name" value="Nicotinate/Quinolinate PRTase C-terminal domain-like"/>
    <property type="match status" value="1"/>
</dbReference>
<dbReference type="GO" id="GO:0004516">
    <property type="term" value="F:nicotinate phosphoribosyltransferase activity"/>
    <property type="evidence" value="ECO:0007669"/>
    <property type="project" value="UniProtKB-EC"/>
</dbReference>
<dbReference type="GO" id="GO:0034355">
    <property type="term" value="P:NAD+ biosynthetic process via the salvage pathway"/>
    <property type="evidence" value="ECO:0007669"/>
    <property type="project" value="TreeGrafter"/>
</dbReference>
<keyword evidence="10" id="KW-0328">Glycosyltransferase</keyword>
<dbReference type="GO" id="GO:0016757">
    <property type="term" value="F:glycosyltransferase activity"/>
    <property type="evidence" value="ECO:0007669"/>
    <property type="project" value="UniProtKB-KW"/>
</dbReference>
<evidence type="ECO:0000256" key="4">
    <source>
        <dbReference type="ARBA" id="ARBA00022553"/>
    </source>
</evidence>
<dbReference type="InterPro" id="IPR007229">
    <property type="entry name" value="Nic_PRibTrfase-Fam"/>
</dbReference>
<accession>A0A7D9IDU1</accession>
<evidence type="ECO:0000313" key="11">
    <source>
        <dbReference type="Proteomes" id="UP001152795"/>
    </source>
</evidence>
<name>A0A7D9IDU1_PARCT</name>
<proteinExistence type="inferred from homology"/>
<dbReference type="PANTHER" id="PTHR11098:SF1">
    <property type="entry name" value="NICOTINATE PHOSPHORIBOSYLTRANSFERASE"/>
    <property type="match status" value="1"/>
</dbReference>
<comment type="pathway">
    <text evidence="1">Cofactor biosynthesis; NAD(+) biosynthesis; nicotinate D-ribonucleotide from nicotinate: step 1/1.</text>
</comment>
<keyword evidence="10" id="KW-0808">Transferase</keyword>
<keyword evidence="11" id="KW-1185">Reference proteome</keyword>
<evidence type="ECO:0000259" key="9">
    <source>
        <dbReference type="Pfam" id="PF17956"/>
    </source>
</evidence>
<comment type="caution">
    <text evidence="10">The sequence shown here is derived from an EMBL/GenBank/DDBJ whole genome shotgun (WGS) entry which is preliminary data.</text>
</comment>
<dbReference type="FunFam" id="3.20.140.10:FF:000006">
    <property type="entry name" value="Nicotinate phosphoribosyltransferase"/>
    <property type="match status" value="1"/>
</dbReference>
<evidence type="ECO:0000256" key="6">
    <source>
        <dbReference type="ARBA" id="ARBA00022642"/>
    </source>
</evidence>
<sequence length="250" mass="28173">SGLPNFCAVALTLHDFGYRAVGIRLDSGDLAYLSREVRRVFKLVAEKFNVPWLENASIVASNDINEDTLLSLNQQGHSIDSFGIGTHLVTCQKQPALGCVFKLIEISGSPRMKLSEDVEKVSIPGEKNLYRLYGHDGKALVDLMTQRKEEVPKVDSRILCRHPVLENKRAWVSPSKIENLYKVYWKDGKLQESVPSISESREHVQQSLNSLRGDHLRTLNPTPYKVSVTDNLYVFMHNLWLDSAPIGELS</sequence>
<dbReference type="InterPro" id="IPR041619">
    <property type="entry name" value="NAPRTase_C"/>
</dbReference>
<dbReference type="Gene3D" id="3.20.140.10">
    <property type="entry name" value="nicotinate phosphoribosyltransferase"/>
    <property type="match status" value="1"/>
</dbReference>
<dbReference type="EMBL" id="CACRXK020004478">
    <property type="protein sequence ID" value="CAB4002897.1"/>
    <property type="molecule type" value="Genomic_DNA"/>
</dbReference>
<gene>
    <name evidence="10" type="ORF">PACLA_8A022030</name>
</gene>
<dbReference type="InterPro" id="IPR041525">
    <property type="entry name" value="N/Namide_PRibTrfase"/>
</dbReference>
<evidence type="ECO:0000259" key="8">
    <source>
        <dbReference type="Pfam" id="PF04095"/>
    </source>
</evidence>
<feature type="domain" description="Nicotinate/nicotinamide phosphoribosyltransferase" evidence="8">
    <location>
        <begin position="19"/>
        <end position="121"/>
    </location>
</feature>
<evidence type="ECO:0000256" key="7">
    <source>
        <dbReference type="ARBA" id="ARBA00048668"/>
    </source>
</evidence>
<dbReference type="GO" id="GO:0005829">
    <property type="term" value="C:cytosol"/>
    <property type="evidence" value="ECO:0007669"/>
    <property type="project" value="TreeGrafter"/>
</dbReference>
<dbReference type="OrthoDB" id="193380at2759"/>
<evidence type="ECO:0000313" key="10">
    <source>
        <dbReference type="EMBL" id="CAB4002897.1"/>
    </source>
</evidence>
<dbReference type="InterPro" id="IPR036068">
    <property type="entry name" value="Nicotinate_pribotase-like_C"/>
</dbReference>
<dbReference type="Pfam" id="PF04095">
    <property type="entry name" value="NAPRTase"/>
    <property type="match status" value="1"/>
</dbReference>
<dbReference type="AlphaFoldDB" id="A0A7D9IDU1"/>
<evidence type="ECO:0000256" key="2">
    <source>
        <dbReference type="ARBA" id="ARBA00010897"/>
    </source>
</evidence>
<keyword evidence="6" id="KW-0662">Pyridine nucleotide biosynthesis</keyword>
<reference evidence="10" key="1">
    <citation type="submission" date="2020-04" db="EMBL/GenBank/DDBJ databases">
        <authorList>
            <person name="Alioto T."/>
            <person name="Alioto T."/>
            <person name="Gomez Garrido J."/>
        </authorList>
    </citation>
    <scope>NUCLEOTIDE SEQUENCE</scope>
    <source>
        <strain evidence="10">A484AB</strain>
    </source>
</reference>
<evidence type="ECO:0000256" key="1">
    <source>
        <dbReference type="ARBA" id="ARBA00004952"/>
    </source>
</evidence>
<organism evidence="10 11">
    <name type="scientific">Paramuricea clavata</name>
    <name type="common">Red gorgonian</name>
    <name type="synonym">Violescent sea-whip</name>
    <dbReference type="NCBI Taxonomy" id="317549"/>
    <lineage>
        <taxon>Eukaryota</taxon>
        <taxon>Metazoa</taxon>
        <taxon>Cnidaria</taxon>
        <taxon>Anthozoa</taxon>
        <taxon>Octocorallia</taxon>
        <taxon>Malacalcyonacea</taxon>
        <taxon>Plexauridae</taxon>
        <taxon>Paramuricea</taxon>
    </lineage>
</organism>
<dbReference type="Pfam" id="PF17956">
    <property type="entry name" value="NAPRTase_C"/>
    <property type="match status" value="1"/>
</dbReference>
<evidence type="ECO:0000256" key="3">
    <source>
        <dbReference type="ARBA" id="ARBA00013236"/>
    </source>
</evidence>
<dbReference type="UniPathway" id="UPA00253">
    <property type="reaction ID" value="UER00457"/>
</dbReference>
<comment type="catalytic activity">
    <reaction evidence="7">
        <text>5-phospho-alpha-D-ribose 1-diphosphate + nicotinate + ATP + H2O = nicotinate beta-D-ribonucleotide + ADP + phosphate + diphosphate</text>
        <dbReference type="Rhea" id="RHEA:36163"/>
        <dbReference type="ChEBI" id="CHEBI:15377"/>
        <dbReference type="ChEBI" id="CHEBI:30616"/>
        <dbReference type="ChEBI" id="CHEBI:32544"/>
        <dbReference type="ChEBI" id="CHEBI:33019"/>
        <dbReference type="ChEBI" id="CHEBI:43474"/>
        <dbReference type="ChEBI" id="CHEBI:57502"/>
        <dbReference type="ChEBI" id="CHEBI:58017"/>
        <dbReference type="ChEBI" id="CHEBI:456216"/>
        <dbReference type="EC" id="6.3.4.21"/>
    </reaction>
</comment>